<dbReference type="EMBL" id="DXFP01000048">
    <property type="protein sequence ID" value="HIX02121.1"/>
    <property type="molecule type" value="Genomic_DNA"/>
</dbReference>
<accession>A0A9D1UX93</accession>
<dbReference type="AlphaFoldDB" id="A0A9D1UX93"/>
<sequence length="106" mass="12397">MYLIINPVNDTVCSKWNYMNDKTEHICWKTAEEIKGDNSYRDDTTEAIKFSTKAKAEKFIETALGNQKNLEIITTSFIQHLIDTIGYKIKHSYDHKDKNNHMTSCY</sequence>
<evidence type="ECO:0000313" key="1">
    <source>
        <dbReference type="EMBL" id="HIX02121.1"/>
    </source>
</evidence>
<reference evidence="1" key="2">
    <citation type="submission" date="2021-04" db="EMBL/GenBank/DDBJ databases">
        <authorList>
            <person name="Gilroy R."/>
        </authorList>
    </citation>
    <scope>NUCLEOTIDE SEQUENCE</scope>
    <source>
        <strain evidence="1">6627</strain>
    </source>
</reference>
<evidence type="ECO:0000313" key="2">
    <source>
        <dbReference type="Proteomes" id="UP000823963"/>
    </source>
</evidence>
<name>A0A9D1UX93_9LACO</name>
<comment type="caution">
    <text evidence="1">The sequence shown here is derived from an EMBL/GenBank/DDBJ whole genome shotgun (WGS) entry which is preliminary data.</text>
</comment>
<organism evidence="1 2">
    <name type="scientific">Candidatus Ligilactobacillus excrementigallinarum</name>
    <dbReference type="NCBI Taxonomy" id="2838641"/>
    <lineage>
        <taxon>Bacteria</taxon>
        <taxon>Bacillati</taxon>
        <taxon>Bacillota</taxon>
        <taxon>Bacilli</taxon>
        <taxon>Lactobacillales</taxon>
        <taxon>Lactobacillaceae</taxon>
        <taxon>Ligilactobacillus</taxon>
    </lineage>
</organism>
<reference evidence="1" key="1">
    <citation type="journal article" date="2021" name="PeerJ">
        <title>Extensive microbial diversity within the chicken gut microbiome revealed by metagenomics and culture.</title>
        <authorList>
            <person name="Gilroy R."/>
            <person name="Ravi A."/>
            <person name="Getino M."/>
            <person name="Pursley I."/>
            <person name="Horton D.L."/>
            <person name="Alikhan N.F."/>
            <person name="Baker D."/>
            <person name="Gharbi K."/>
            <person name="Hall N."/>
            <person name="Watson M."/>
            <person name="Adriaenssens E.M."/>
            <person name="Foster-Nyarko E."/>
            <person name="Jarju S."/>
            <person name="Secka A."/>
            <person name="Antonio M."/>
            <person name="Oren A."/>
            <person name="Chaudhuri R.R."/>
            <person name="La Ragione R."/>
            <person name="Hildebrand F."/>
            <person name="Pallen M.J."/>
        </authorList>
    </citation>
    <scope>NUCLEOTIDE SEQUENCE</scope>
    <source>
        <strain evidence="1">6627</strain>
    </source>
</reference>
<proteinExistence type="predicted"/>
<gene>
    <name evidence="1" type="ORF">H9861_05135</name>
</gene>
<dbReference type="Proteomes" id="UP000823963">
    <property type="component" value="Unassembled WGS sequence"/>
</dbReference>
<protein>
    <submittedName>
        <fullName evidence="1">Uncharacterized protein</fullName>
    </submittedName>
</protein>